<evidence type="ECO:0000259" key="9">
    <source>
        <dbReference type="Pfam" id="PF07715"/>
    </source>
</evidence>
<feature type="chain" id="PRO_5029441986" evidence="8">
    <location>
        <begin position="17"/>
        <end position="814"/>
    </location>
</feature>
<keyword evidence="11" id="KW-1185">Reference proteome</keyword>
<evidence type="ECO:0000256" key="4">
    <source>
        <dbReference type="ARBA" id="ARBA00022692"/>
    </source>
</evidence>
<keyword evidence="8" id="KW-0732">Signal</keyword>
<comment type="caution">
    <text evidence="10">The sequence shown here is derived from an EMBL/GenBank/DDBJ whole genome shotgun (WGS) entry which is preliminary data.</text>
</comment>
<evidence type="ECO:0000256" key="1">
    <source>
        <dbReference type="ARBA" id="ARBA00004571"/>
    </source>
</evidence>
<protein>
    <submittedName>
        <fullName evidence="10">TonB-dependent receptor</fullName>
    </submittedName>
</protein>
<dbReference type="InterPro" id="IPR008969">
    <property type="entry name" value="CarboxyPept-like_regulatory"/>
</dbReference>
<name>A0A7J5AC80_9FLAO</name>
<dbReference type="AlphaFoldDB" id="A0A7J5AC80"/>
<sequence>MRKLLLLLLFPSLVFAQKTVIVKGKITNKYNIPIEGVAISYLSKGTTTKADGTYHFTIPMRKTVAVTFSHVSYKSVVKKFTSRGRKVFNYSPTLNFKSQELEEVVIKNLKKEAQGITKIEAKKATTILGANAGVENILMTLPGVSNNNELSTQYNVRGGNFDENLVYVNGIEVYRPFLIRSGQQEGLSFINPHLVQNINFSAGGFQAKYGDRLSSVLDITYRKPKDFAAKLDLSLLGGSFSIEDTFLNNKLSAIVGVRYRDNSLFVNSKQVEVNFRPRFTDVQTFLSYKATDKLTLNLLSNFSLNDYNYKPLTRKTRFGTLANPLELIVFYQGQEIDQFKTLFGAFSAEYQANENLKITGTVSSFNTQEEEHFDIAASYNLGEVDSNIGSESFGEVQFSQGIGSQINHARNDLDALISNVQLRATLKDGKNEWRAGIKYQTENIKDRIREWEVIDSLGFSVRPPHHTGNNQPYQPFTGPIEPFRNVSAENEVDINRFSGFVQFSRKTNWGDHQVWMNIGVRGQTWKVKTATSSSDNQFIFSPRAQFAIKPDWEKDMLFRISGGWYSQPPFYKELRGYDGQINPNVKAQKSIHLVAGNDYSFILWERPFKLTTELYYKDLSDVNAYSVDNVRIRYRADNVTNAYAYGLDIRLNGEFVPGNDSWVSFGYLKTEENINNRGYIARPTDQRLKFGALFQDYVPNLPDLKAHLNIVYNTGLPGGAPAYADVYQYQTRLDDYKRADVGISYVFADANKQHKTGFLKNFKEFTAGLELFNVFDIRNSITNTWVRDAYSKAQYGIPNFMTGRVLNFRVGMQF</sequence>
<evidence type="ECO:0000256" key="6">
    <source>
        <dbReference type="ARBA" id="ARBA00023237"/>
    </source>
</evidence>
<reference evidence="10 11" key="1">
    <citation type="submission" date="2019-09" db="EMBL/GenBank/DDBJ databases">
        <authorList>
            <person name="Cao W.R."/>
        </authorList>
    </citation>
    <scope>NUCLEOTIDE SEQUENCE [LARGE SCALE GENOMIC DNA]</scope>
    <source>
        <strain evidence="11">a4</strain>
    </source>
</reference>
<dbReference type="EMBL" id="WAAU01000024">
    <property type="protein sequence ID" value="KAB1155135.1"/>
    <property type="molecule type" value="Genomic_DNA"/>
</dbReference>
<dbReference type="InterPro" id="IPR036942">
    <property type="entry name" value="Beta-barrel_TonB_sf"/>
</dbReference>
<feature type="signal peptide" evidence="8">
    <location>
        <begin position="1"/>
        <end position="16"/>
    </location>
</feature>
<keyword evidence="2 7" id="KW-0813">Transport</keyword>
<keyword evidence="6 7" id="KW-0998">Cell outer membrane</keyword>
<dbReference type="InterPro" id="IPR039426">
    <property type="entry name" value="TonB-dep_rcpt-like"/>
</dbReference>
<dbReference type="GO" id="GO:0009279">
    <property type="term" value="C:cell outer membrane"/>
    <property type="evidence" value="ECO:0007669"/>
    <property type="project" value="UniProtKB-SubCell"/>
</dbReference>
<keyword evidence="5 7" id="KW-0472">Membrane</keyword>
<evidence type="ECO:0000313" key="11">
    <source>
        <dbReference type="Proteomes" id="UP000467305"/>
    </source>
</evidence>
<dbReference type="RefSeq" id="WP_150900252.1">
    <property type="nucleotide sequence ID" value="NZ_WAAU01000024.1"/>
</dbReference>
<keyword evidence="3 7" id="KW-1134">Transmembrane beta strand</keyword>
<dbReference type="Proteomes" id="UP000467305">
    <property type="component" value="Unassembled WGS sequence"/>
</dbReference>
<evidence type="ECO:0000256" key="2">
    <source>
        <dbReference type="ARBA" id="ARBA00022448"/>
    </source>
</evidence>
<evidence type="ECO:0000256" key="5">
    <source>
        <dbReference type="ARBA" id="ARBA00023136"/>
    </source>
</evidence>
<keyword evidence="10" id="KW-0675">Receptor</keyword>
<dbReference type="OrthoDB" id="1108759at2"/>
<comment type="similarity">
    <text evidence="7">Belongs to the TonB-dependent receptor family.</text>
</comment>
<evidence type="ECO:0000313" key="10">
    <source>
        <dbReference type="EMBL" id="KAB1155135.1"/>
    </source>
</evidence>
<evidence type="ECO:0000256" key="8">
    <source>
        <dbReference type="SAM" id="SignalP"/>
    </source>
</evidence>
<dbReference type="Pfam" id="PF07715">
    <property type="entry name" value="Plug"/>
    <property type="match status" value="1"/>
</dbReference>
<dbReference type="InterPro" id="IPR012910">
    <property type="entry name" value="Plug_dom"/>
</dbReference>
<keyword evidence="4 7" id="KW-0812">Transmembrane</keyword>
<accession>A0A7J5AC80</accession>
<dbReference type="PROSITE" id="PS52016">
    <property type="entry name" value="TONB_DEPENDENT_REC_3"/>
    <property type="match status" value="1"/>
</dbReference>
<evidence type="ECO:0000256" key="7">
    <source>
        <dbReference type="PROSITE-ProRule" id="PRU01360"/>
    </source>
</evidence>
<dbReference type="Gene3D" id="2.40.170.20">
    <property type="entry name" value="TonB-dependent receptor, beta-barrel domain"/>
    <property type="match status" value="1"/>
</dbReference>
<organism evidence="10 11">
    <name type="scientific">Tenacibaculum aiptasiae</name>
    <dbReference type="NCBI Taxonomy" id="426481"/>
    <lineage>
        <taxon>Bacteria</taxon>
        <taxon>Pseudomonadati</taxon>
        <taxon>Bacteroidota</taxon>
        <taxon>Flavobacteriia</taxon>
        <taxon>Flavobacteriales</taxon>
        <taxon>Flavobacteriaceae</taxon>
        <taxon>Tenacibaculum</taxon>
    </lineage>
</organism>
<evidence type="ECO:0000256" key="3">
    <source>
        <dbReference type="ARBA" id="ARBA00022452"/>
    </source>
</evidence>
<feature type="domain" description="TonB-dependent receptor plug" evidence="9">
    <location>
        <begin position="131"/>
        <end position="212"/>
    </location>
</feature>
<dbReference type="SUPFAM" id="SSF49464">
    <property type="entry name" value="Carboxypeptidase regulatory domain-like"/>
    <property type="match status" value="1"/>
</dbReference>
<proteinExistence type="inferred from homology"/>
<dbReference type="Gene3D" id="2.60.40.1120">
    <property type="entry name" value="Carboxypeptidase-like, regulatory domain"/>
    <property type="match status" value="1"/>
</dbReference>
<gene>
    <name evidence="10" type="ORF">F7018_11690</name>
</gene>
<dbReference type="InterPro" id="IPR037066">
    <property type="entry name" value="Plug_dom_sf"/>
</dbReference>
<dbReference type="SUPFAM" id="SSF56935">
    <property type="entry name" value="Porins"/>
    <property type="match status" value="1"/>
</dbReference>
<dbReference type="Gene3D" id="2.170.130.10">
    <property type="entry name" value="TonB-dependent receptor, plug domain"/>
    <property type="match status" value="1"/>
</dbReference>
<comment type="subcellular location">
    <subcellularLocation>
        <location evidence="1 7">Cell outer membrane</location>
        <topology evidence="1 7">Multi-pass membrane protein</topology>
    </subcellularLocation>
</comment>
<dbReference type="Pfam" id="PF13715">
    <property type="entry name" value="CarbopepD_reg_2"/>
    <property type="match status" value="1"/>
</dbReference>